<dbReference type="SUPFAM" id="SSF52091">
    <property type="entry name" value="SpoIIaa-like"/>
    <property type="match status" value="1"/>
</dbReference>
<reference evidence="2 3" key="1">
    <citation type="submission" date="2016-01" db="EMBL/GenBank/DDBJ databases">
        <title>The new phylogeny of the genus Mycobacterium.</title>
        <authorList>
            <person name="Tarcisio F."/>
            <person name="Conor M."/>
            <person name="Antonella G."/>
            <person name="Elisabetta G."/>
            <person name="Giulia F.S."/>
            <person name="Sara T."/>
            <person name="Anna F."/>
            <person name="Clotilde B."/>
            <person name="Roberto B."/>
            <person name="Veronica D.S."/>
            <person name="Fabio R."/>
            <person name="Monica P."/>
            <person name="Olivier J."/>
            <person name="Enrico T."/>
            <person name="Nicola S."/>
        </authorList>
    </citation>
    <scope>NUCLEOTIDE SEQUENCE [LARGE SCALE GENOMIC DNA]</scope>
    <source>
        <strain evidence="2 3">DSM 44616</strain>
    </source>
</reference>
<dbReference type="Pfam" id="PF13466">
    <property type="entry name" value="STAS_2"/>
    <property type="match status" value="1"/>
</dbReference>
<dbReference type="Gene3D" id="3.30.750.24">
    <property type="entry name" value="STAS domain"/>
    <property type="match status" value="1"/>
</dbReference>
<dbReference type="CDD" id="cd07043">
    <property type="entry name" value="STAS_anti-anti-sigma_factors"/>
    <property type="match status" value="1"/>
</dbReference>
<dbReference type="InterPro" id="IPR002645">
    <property type="entry name" value="STAS_dom"/>
</dbReference>
<evidence type="ECO:0000313" key="3">
    <source>
        <dbReference type="Proteomes" id="UP000193387"/>
    </source>
</evidence>
<accession>A0AAJ3NSY9</accession>
<proteinExistence type="predicted"/>
<dbReference type="AlphaFoldDB" id="A0AAJ3NSY9"/>
<dbReference type="RefSeq" id="WP_085254075.1">
    <property type="nucleotide sequence ID" value="NZ_AP022573.1"/>
</dbReference>
<dbReference type="PROSITE" id="PS50801">
    <property type="entry name" value="STAS"/>
    <property type="match status" value="1"/>
</dbReference>
<protein>
    <submittedName>
        <fullName evidence="2">Anti-anti-sigma factor</fullName>
    </submittedName>
</protein>
<organism evidence="2 3">
    <name type="scientific">Mycobacterium saskatchewanense</name>
    <dbReference type="NCBI Taxonomy" id="220927"/>
    <lineage>
        <taxon>Bacteria</taxon>
        <taxon>Bacillati</taxon>
        <taxon>Actinomycetota</taxon>
        <taxon>Actinomycetes</taxon>
        <taxon>Mycobacteriales</taxon>
        <taxon>Mycobacteriaceae</taxon>
        <taxon>Mycobacterium</taxon>
        <taxon>Mycobacterium simiae complex</taxon>
    </lineage>
</organism>
<dbReference type="InterPro" id="IPR036513">
    <property type="entry name" value="STAS_dom_sf"/>
</dbReference>
<feature type="domain" description="STAS" evidence="1">
    <location>
        <begin position="3"/>
        <end position="113"/>
    </location>
</feature>
<keyword evidence="3" id="KW-1185">Reference proteome</keyword>
<sequence length="113" mass="12278">MTLTMTAATTPRSASLHLAGELDYQSTGGFIDTVDALIGRRPAPEDLHLDLSELTFCDSAGLSGLLLVHRRTSQAGVRLHLEHRPRFLDRILDITGTFEHLVTSNAPGETGVR</sequence>
<evidence type="ECO:0000259" key="1">
    <source>
        <dbReference type="PROSITE" id="PS50801"/>
    </source>
</evidence>
<dbReference type="InterPro" id="IPR058548">
    <property type="entry name" value="MlaB-like_STAS"/>
</dbReference>
<dbReference type="EMBL" id="LQPR01000008">
    <property type="protein sequence ID" value="ORW74443.1"/>
    <property type="molecule type" value="Genomic_DNA"/>
</dbReference>
<gene>
    <name evidence="2" type="ORF">AWC23_05110</name>
</gene>
<name>A0AAJ3NSY9_9MYCO</name>
<evidence type="ECO:0000313" key="2">
    <source>
        <dbReference type="EMBL" id="ORW74443.1"/>
    </source>
</evidence>
<comment type="caution">
    <text evidence="2">The sequence shown here is derived from an EMBL/GenBank/DDBJ whole genome shotgun (WGS) entry which is preliminary data.</text>
</comment>
<dbReference type="Proteomes" id="UP000193387">
    <property type="component" value="Unassembled WGS sequence"/>
</dbReference>